<feature type="transmembrane region" description="Helical" evidence="1">
    <location>
        <begin position="268"/>
        <end position="290"/>
    </location>
</feature>
<name>A0A2M7BRU3_9BACT</name>
<feature type="transmembrane region" description="Helical" evidence="1">
    <location>
        <begin position="140"/>
        <end position="155"/>
    </location>
</feature>
<reference evidence="3" key="1">
    <citation type="submission" date="2017-09" db="EMBL/GenBank/DDBJ databases">
        <title>Depth-based differentiation of microbial function through sediment-hosted aquifers and enrichment of novel symbionts in the deep terrestrial subsurface.</title>
        <authorList>
            <person name="Probst A.J."/>
            <person name="Ladd B."/>
            <person name="Jarett J.K."/>
            <person name="Geller-Mcgrath D.E."/>
            <person name="Sieber C.M.K."/>
            <person name="Emerson J.B."/>
            <person name="Anantharaman K."/>
            <person name="Thomas B.C."/>
            <person name="Malmstrom R."/>
            <person name="Stieglmeier M."/>
            <person name="Klingl A."/>
            <person name="Woyke T."/>
            <person name="Ryan C.M."/>
            <person name="Banfield J.F."/>
        </authorList>
    </citation>
    <scope>NUCLEOTIDE SEQUENCE [LARGE SCALE GENOMIC DNA]</scope>
</reference>
<keyword evidence="1" id="KW-0812">Transmembrane</keyword>
<feature type="transmembrane region" description="Helical" evidence="1">
    <location>
        <begin position="302"/>
        <end position="321"/>
    </location>
</feature>
<organism evidence="2 3">
    <name type="scientific">Candidatus Roizmanbacteria bacterium CG03_land_8_20_14_0_80_39_12</name>
    <dbReference type="NCBI Taxonomy" id="1974847"/>
    <lineage>
        <taxon>Bacteria</taxon>
        <taxon>Candidatus Roizmaniibacteriota</taxon>
    </lineage>
</organism>
<dbReference type="Proteomes" id="UP000230119">
    <property type="component" value="Unassembled WGS sequence"/>
</dbReference>
<feature type="transmembrane region" description="Helical" evidence="1">
    <location>
        <begin position="116"/>
        <end position="134"/>
    </location>
</feature>
<accession>A0A2M7BRU3</accession>
<sequence length="731" mass="85200">MNKENRLILSFFVLVSIASAIFYYFHVNFSIDLIILFLAEKIYLGKWLARGIIPLFNSHIYAGIPFLFDVGMGNLHPFNIFFILSYPLSFSVWIFASFLLMLSGFYFFFRQFTKTSIFALICVLIFFFSGSGYWRINNPTIFLVIAHFGFYFYFLRDLIKKTFSFRFILLGILIALSGHIQFVLYGYILSILIAIFVYKISFKRLFLNYLILGIGISGYFILSLPIVINSTRITSDKDYITMGRLPIQQVIEFLLPLFFGYVKNGSSWNVGQTFVVLISSLFTFFLLILGINHNKEKRMSDWLIMVFFLLCSFGLFNFPFFRAPSQILLLFHIWGLIYISGNEQNLRALIEKKLNLRFIAPVGLVISICTYSFFSTSLFSKLFVWVYTFIKKRPPNLFFDLTTIQAIGKLIGLNFIIYIALFTLLLILGNRHKKKYLFPILIIFILFEGIFVNYFHNYFIPQDVIIKKFSLPPLKNAAVYRIQTGADVIPYFGFHNYMGSMLFRPPFSKEKSFITPDEEKYRTYLTHIMSFYPSTWSMTYGLSAVQGYNTFVTKDIADYFKESSSDYGNEYSYIIKRNNLFGQSEKGLAINGIETSRVTLNDPRWEKLGVRYFLSDRPLKKYTLLEKSNGRYIYENSKTLPIYRITDGNVISAMPPYYNDPNQWKFHITQNKIGKEFQMVMNPGGFIATLNGKKIPIKKEKFLLRISLPVQGDLVVFYSPMRHLQETVGRL</sequence>
<feature type="transmembrane region" description="Helical" evidence="1">
    <location>
        <begin position="358"/>
        <end position="390"/>
    </location>
</feature>
<dbReference type="EMBL" id="PEVA01000168">
    <property type="protein sequence ID" value="PIV08200.1"/>
    <property type="molecule type" value="Genomic_DNA"/>
</dbReference>
<keyword evidence="1" id="KW-1133">Transmembrane helix</keyword>
<dbReference type="AlphaFoldDB" id="A0A2M7BRU3"/>
<proteinExistence type="predicted"/>
<gene>
    <name evidence="2" type="ORF">COS52_03980</name>
</gene>
<feature type="transmembrane region" description="Helical" evidence="1">
    <location>
        <begin position="167"/>
        <end position="200"/>
    </location>
</feature>
<evidence type="ECO:0000313" key="3">
    <source>
        <dbReference type="Proteomes" id="UP000230119"/>
    </source>
</evidence>
<feature type="transmembrane region" description="Helical" evidence="1">
    <location>
        <begin position="327"/>
        <end position="346"/>
    </location>
</feature>
<keyword evidence="1" id="KW-0472">Membrane</keyword>
<comment type="caution">
    <text evidence="2">The sequence shown here is derived from an EMBL/GenBank/DDBJ whole genome shotgun (WGS) entry which is preliminary data.</text>
</comment>
<feature type="transmembrane region" description="Helical" evidence="1">
    <location>
        <begin position="410"/>
        <end position="429"/>
    </location>
</feature>
<feature type="transmembrane region" description="Helical" evidence="1">
    <location>
        <begin position="436"/>
        <end position="455"/>
    </location>
</feature>
<evidence type="ECO:0000256" key="1">
    <source>
        <dbReference type="SAM" id="Phobius"/>
    </source>
</evidence>
<feature type="transmembrane region" description="Helical" evidence="1">
    <location>
        <begin position="206"/>
        <end position="227"/>
    </location>
</feature>
<evidence type="ECO:0000313" key="2">
    <source>
        <dbReference type="EMBL" id="PIV08200.1"/>
    </source>
</evidence>
<protein>
    <submittedName>
        <fullName evidence="2">Uncharacterized protein</fullName>
    </submittedName>
</protein>
<feature type="transmembrane region" description="Helical" evidence="1">
    <location>
        <begin position="7"/>
        <end position="25"/>
    </location>
</feature>